<dbReference type="Pfam" id="PF16862">
    <property type="entry name" value="Glyco_hydro_79C"/>
    <property type="match status" value="1"/>
</dbReference>
<feature type="domain" description="Beta-glucuronidase C-terminal" evidence="2">
    <location>
        <begin position="385"/>
        <end position="485"/>
    </location>
</feature>
<dbReference type="SUPFAM" id="SSF51445">
    <property type="entry name" value="(Trans)glycosidases"/>
    <property type="match status" value="1"/>
</dbReference>
<keyword evidence="1" id="KW-0732">Signal</keyword>
<comment type="caution">
    <text evidence="3">The sequence shown here is derived from an EMBL/GenBank/DDBJ whole genome shotgun (WGS) entry which is preliminary data.</text>
</comment>
<reference evidence="3 4" key="1">
    <citation type="submission" date="2024-05" db="EMBL/GenBank/DDBJ databases">
        <title>A draft genome resource for the thread blight pathogen Marasmius tenuissimus strain MS-2.</title>
        <authorList>
            <person name="Yulfo-Soto G.E."/>
            <person name="Baruah I.K."/>
            <person name="Amoako-Attah I."/>
            <person name="Bukari Y."/>
            <person name="Meinhardt L.W."/>
            <person name="Bailey B.A."/>
            <person name="Cohen S.P."/>
        </authorList>
    </citation>
    <scope>NUCLEOTIDE SEQUENCE [LARGE SCALE GENOMIC DNA]</scope>
    <source>
        <strain evidence="3 4">MS-2</strain>
    </source>
</reference>
<dbReference type="Gene3D" id="2.60.40.1180">
    <property type="entry name" value="Golgi alpha-mannosidase II"/>
    <property type="match status" value="1"/>
</dbReference>
<dbReference type="InterPro" id="IPR013780">
    <property type="entry name" value="Glyco_hydro_b"/>
</dbReference>
<dbReference type="EMBL" id="JBBXMP010000015">
    <property type="protein sequence ID" value="KAL0068978.1"/>
    <property type="molecule type" value="Genomic_DNA"/>
</dbReference>
<accession>A0ABR3A5V6</accession>
<evidence type="ECO:0000256" key="1">
    <source>
        <dbReference type="SAM" id="SignalP"/>
    </source>
</evidence>
<feature type="chain" id="PRO_5045599160" description="Beta-glucuronidase C-terminal domain-containing protein" evidence="1">
    <location>
        <begin position="21"/>
        <end position="488"/>
    </location>
</feature>
<keyword evidence="4" id="KW-1185">Reference proteome</keyword>
<proteinExistence type="predicted"/>
<dbReference type="InterPro" id="IPR017853">
    <property type="entry name" value="GH"/>
</dbReference>
<gene>
    <name evidence="3" type="ORF">AAF712_003971</name>
</gene>
<evidence type="ECO:0000313" key="3">
    <source>
        <dbReference type="EMBL" id="KAL0068978.1"/>
    </source>
</evidence>
<dbReference type="PANTHER" id="PTHR36183:SF2">
    <property type="entry name" value="BETA-GLUCURONIDASE C-TERMINAL DOMAIN-CONTAINING PROTEIN"/>
    <property type="match status" value="1"/>
</dbReference>
<protein>
    <recommendedName>
        <fullName evidence="2">Beta-glucuronidase C-terminal domain-containing protein</fullName>
    </recommendedName>
</protein>
<dbReference type="InterPro" id="IPR031728">
    <property type="entry name" value="GlcAase_C"/>
</dbReference>
<dbReference type="Gene3D" id="3.20.20.80">
    <property type="entry name" value="Glycosidases"/>
    <property type="match status" value="1"/>
</dbReference>
<name>A0ABR3A5V6_9AGAR</name>
<evidence type="ECO:0000259" key="2">
    <source>
        <dbReference type="Pfam" id="PF16862"/>
    </source>
</evidence>
<feature type="signal peptide" evidence="1">
    <location>
        <begin position="1"/>
        <end position="20"/>
    </location>
</feature>
<dbReference type="InterPro" id="IPR052974">
    <property type="entry name" value="GH79_Enzymes"/>
</dbReference>
<sequence>MPIRIQAILLPLAQAALTLAVTVPLSTQAPTGAFVVTPALVSFSIEQDRWTDWAGLNERNEFLFNTLDNIVQITGEPPDIRIGANSQDHTNFNKDLEVPQVVFLPPTTIAPYPEATQIVVGDAYYRTARFLPPNAGIKLDFIEIGNEGNLFSKIGFRPTNYTVAEYTTEWTDFASNISDVAGITPTSHTKFLAGGFSSSGPADGFTAQTIFENGILDSEPGSLITTISQHLYSGSFCNGSNALLQDLMTKAFVRSNLTRFAPDIAAVNSKGLKYVFGETNSYSCHGSPNVSNTAGAALWTLDYALFARTINITKVFFHEGIGYKYNLIQPATLNRSIIDGSDLPEPLPPHVQPQYYAAIIAAEAIGKSGKTQISEIPIDNNRIAGYGFYEDGKLVRAVFINSQAFSKESGETRPSIHLDFDVTGSDGPSEVTVKRLAIAHAEDTSGLTWGGQSYETADGRAGGEVSFETVSVAGGLDVAATEAVLVSF</sequence>
<organism evidence="3 4">
    <name type="scientific">Marasmius tenuissimus</name>
    <dbReference type="NCBI Taxonomy" id="585030"/>
    <lineage>
        <taxon>Eukaryota</taxon>
        <taxon>Fungi</taxon>
        <taxon>Dikarya</taxon>
        <taxon>Basidiomycota</taxon>
        <taxon>Agaricomycotina</taxon>
        <taxon>Agaricomycetes</taxon>
        <taxon>Agaricomycetidae</taxon>
        <taxon>Agaricales</taxon>
        <taxon>Marasmiineae</taxon>
        <taxon>Marasmiaceae</taxon>
        <taxon>Marasmius</taxon>
    </lineage>
</organism>
<evidence type="ECO:0000313" key="4">
    <source>
        <dbReference type="Proteomes" id="UP001437256"/>
    </source>
</evidence>
<dbReference type="Proteomes" id="UP001437256">
    <property type="component" value="Unassembled WGS sequence"/>
</dbReference>
<dbReference type="PANTHER" id="PTHR36183">
    <property type="entry name" value="BETA-GLUCURONIDASE"/>
    <property type="match status" value="1"/>
</dbReference>